<feature type="signal peptide" evidence="1">
    <location>
        <begin position="1"/>
        <end position="22"/>
    </location>
</feature>
<dbReference type="EMBL" id="AGSI01000021">
    <property type="protein sequence ID" value="EIE18971.1"/>
    <property type="molecule type" value="Genomic_DNA"/>
</dbReference>
<evidence type="ECO:0000256" key="1">
    <source>
        <dbReference type="SAM" id="SignalP"/>
    </source>
</evidence>
<accession>I0YKQ2</accession>
<name>I0YKQ2_COCSC</name>
<reference evidence="2 3" key="1">
    <citation type="journal article" date="2012" name="Genome Biol.">
        <title>The genome of the polar eukaryotic microalga coccomyxa subellipsoidea reveals traits of cold adaptation.</title>
        <authorList>
            <person name="Blanc G."/>
            <person name="Agarkova I."/>
            <person name="Grimwood J."/>
            <person name="Kuo A."/>
            <person name="Brueggeman A."/>
            <person name="Dunigan D."/>
            <person name="Gurnon J."/>
            <person name="Ladunga I."/>
            <person name="Lindquist E."/>
            <person name="Lucas S."/>
            <person name="Pangilinan J."/>
            <person name="Proschold T."/>
            <person name="Salamov A."/>
            <person name="Schmutz J."/>
            <person name="Weeks D."/>
            <person name="Yamada T."/>
            <person name="Claverie J.M."/>
            <person name="Grigoriev I."/>
            <person name="Van Etten J."/>
            <person name="Lomsadze A."/>
            <person name="Borodovsky M."/>
        </authorList>
    </citation>
    <scope>NUCLEOTIDE SEQUENCE [LARGE SCALE GENOMIC DNA]</scope>
    <source>
        <strain evidence="2 3">C-169</strain>
    </source>
</reference>
<protein>
    <recommendedName>
        <fullName evidence="4">Secreted protein</fullName>
    </recommendedName>
</protein>
<proteinExistence type="predicted"/>
<dbReference type="RefSeq" id="XP_005643515.1">
    <property type="nucleotide sequence ID" value="XM_005643458.1"/>
</dbReference>
<dbReference type="GeneID" id="17036921"/>
<gene>
    <name evidence="2" type="ORF">COCSUDRAFT_34436</name>
</gene>
<feature type="chain" id="PRO_5003637066" description="Secreted protein" evidence="1">
    <location>
        <begin position="23"/>
        <end position="88"/>
    </location>
</feature>
<evidence type="ECO:0008006" key="4">
    <source>
        <dbReference type="Google" id="ProtNLM"/>
    </source>
</evidence>
<keyword evidence="3" id="KW-1185">Reference proteome</keyword>
<sequence length="88" mass="9755">MWLGGLRRRLPWLLMLLKVCMAVMLDERLKGLSGAVASDLYNAVYASMEGDRMFIELPSDCVSALGREAALDLFPGERACWSSCLLEA</sequence>
<dbReference type="AlphaFoldDB" id="I0YKQ2"/>
<dbReference type="KEGG" id="csl:COCSUDRAFT_34436"/>
<keyword evidence="1" id="KW-0732">Signal</keyword>
<evidence type="ECO:0000313" key="3">
    <source>
        <dbReference type="Proteomes" id="UP000007264"/>
    </source>
</evidence>
<organism evidence="2 3">
    <name type="scientific">Coccomyxa subellipsoidea (strain C-169)</name>
    <name type="common">Green microalga</name>
    <dbReference type="NCBI Taxonomy" id="574566"/>
    <lineage>
        <taxon>Eukaryota</taxon>
        <taxon>Viridiplantae</taxon>
        <taxon>Chlorophyta</taxon>
        <taxon>core chlorophytes</taxon>
        <taxon>Trebouxiophyceae</taxon>
        <taxon>Trebouxiophyceae incertae sedis</taxon>
        <taxon>Coccomyxaceae</taxon>
        <taxon>Coccomyxa</taxon>
        <taxon>Coccomyxa subellipsoidea</taxon>
    </lineage>
</organism>
<comment type="caution">
    <text evidence="2">The sequence shown here is derived from an EMBL/GenBank/DDBJ whole genome shotgun (WGS) entry which is preliminary data.</text>
</comment>
<evidence type="ECO:0000313" key="2">
    <source>
        <dbReference type="EMBL" id="EIE18971.1"/>
    </source>
</evidence>
<dbReference type="Proteomes" id="UP000007264">
    <property type="component" value="Unassembled WGS sequence"/>
</dbReference>